<evidence type="ECO:0000256" key="2">
    <source>
        <dbReference type="PIRSR" id="PIRSR000390-1"/>
    </source>
</evidence>
<dbReference type="Gene3D" id="3.90.1150.10">
    <property type="entry name" value="Aspartate Aminotransferase, domain 1"/>
    <property type="match status" value="1"/>
</dbReference>
<dbReference type="SUPFAM" id="SSF53383">
    <property type="entry name" value="PLP-dependent transferases"/>
    <property type="match status" value="1"/>
</dbReference>
<reference evidence="5 6" key="1">
    <citation type="submission" date="2017-06" db="EMBL/GenBank/DDBJ databases">
        <authorList>
            <consortium name="Pathogen Informatics"/>
        </authorList>
    </citation>
    <scope>NUCLEOTIDE SEQUENCE [LARGE SCALE GENOMIC DNA]</scope>
    <source>
        <strain evidence="5 6">NCTC13039</strain>
    </source>
</reference>
<dbReference type="PIRSF" id="PIRSF000390">
    <property type="entry name" value="PLP_StrS"/>
    <property type="match status" value="1"/>
</dbReference>
<evidence type="ECO:0000256" key="4">
    <source>
        <dbReference type="RuleBase" id="RU004508"/>
    </source>
</evidence>
<protein>
    <submittedName>
        <fullName evidence="5">UDP-4-amino-4-deoxy-L-arabinose--oxoglutarate aminotransferase</fullName>
        <ecNumber evidence="5">2.6.1.87</ecNumber>
    </submittedName>
</protein>
<dbReference type="CDD" id="cd00616">
    <property type="entry name" value="AHBA_syn"/>
    <property type="match status" value="1"/>
</dbReference>
<evidence type="ECO:0000313" key="5">
    <source>
        <dbReference type="EMBL" id="SNV25409.1"/>
    </source>
</evidence>
<dbReference type="AlphaFoldDB" id="A0A239VU75"/>
<accession>A0A239VU75</accession>
<dbReference type="PANTHER" id="PTHR30244:SF34">
    <property type="entry name" value="DTDP-4-AMINO-4,6-DIDEOXYGALACTOSE TRANSAMINASE"/>
    <property type="match status" value="1"/>
</dbReference>
<dbReference type="EC" id="2.6.1.87" evidence="5"/>
<dbReference type="GO" id="GO:0030170">
    <property type="term" value="F:pyridoxal phosphate binding"/>
    <property type="evidence" value="ECO:0007669"/>
    <property type="project" value="TreeGrafter"/>
</dbReference>
<dbReference type="InterPro" id="IPR015422">
    <property type="entry name" value="PyrdxlP-dep_Trfase_small"/>
</dbReference>
<dbReference type="GO" id="GO:0000271">
    <property type="term" value="P:polysaccharide biosynthetic process"/>
    <property type="evidence" value="ECO:0007669"/>
    <property type="project" value="TreeGrafter"/>
</dbReference>
<keyword evidence="5" id="KW-0032">Aminotransferase</keyword>
<dbReference type="InterPro" id="IPR000653">
    <property type="entry name" value="DegT/StrS_aminotransferase"/>
</dbReference>
<dbReference type="InterPro" id="IPR015424">
    <property type="entry name" value="PyrdxlP-dep_Trfase"/>
</dbReference>
<dbReference type="RefSeq" id="WP_034400437.1">
    <property type="nucleotide sequence ID" value="NZ_LT906453.1"/>
</dbReference>
<evidence type="ECO:0000256" key="1">
    <source>
        <dbReference type="ARBA" id="ARBA00001933"/>
    </source>
</evidence>
<evidence type="ECO:0000256" key="3">
    <source>
        <dbReference type="PIRSR" id="PIRSR000390-2"/>
    </source>
</evidence>
<dbReference type="GO" id="GO:0099620">
    <property type="term" value="F:UDP-4-amino-4-deoxy-L-arabinose aminotransferase"/>
    <property type="evidence" value="ECO:0007669"/>
    <property type="project" value="UniProtKB-EC"/>
</dbReference>
<dbReference type="Gene3D" id="3.40.640.10">
    <property type="entry name" value="Type I PLP-dependent aspartate aminotransferase-like (Major domain)"/>
    <property type="match status" value="1"/>
</dbReference>
<keyword evidence="6" id="KW-1185">Reference proteome</keyword>
<dbReference type="KEGG" id="dco:SAMEA4475696_2243"/>
<comment type="similarity">
    <text evidence="4">Belongs to the DegT/DnrJ/EryC1 family.</text>
</comment>
<dbReference type="EMBL" id="LT906453">
    <property type="protein sequence ID" value="SNV25409.1"/>
    <property type="molecule type" value="Genomic_DNA"/>
</dbReference>
<keyword evidence="3 4" id="KW-0663">Pyridoxal phosphate</keyword>
<dbReference type="InterPro" id="IPR015421">
    <property type="entry name" value="PyrdxlP-dep_Trfase_major"/>
</dbReference>
<keyword evidence="5" id="KW-0808">Transferase</keyword>
<name>A0A239VU75_9MICO</name>
<dbReference type="PANTHER" id="PTHR30244">
    <property type="entry name" value="TRANSAMINASE"/>
    <property type="match status" value="1"/>
</dbReference>
<dbReference type="Pfam" id="PF01041">
    <property type="entry name" value="DegT_DnrJ_EryC1"/>
    <property type="match status" value="2"/>
</dbReference>
<dbReference type="STRING" id="1121387.GCA_000429885_00610"/>
<dbReference type="GeneID" id="63460408"/>
<sequence length="420" mass="44937">MNTSSPDSRKLLPFIPFGPPDIGEEEVRAAAEAIRSGWLTTGPAAAAFETEFAAALAGNLTTTTPGTPAPPTASPPPDIHAVAVNSATAGLHLALVALGIGPGDEVIVPTWTFTSTAEVVRYVGATPVLVDVLPTTLNIDLHAAAAAITPHTRAIMPVHFAGLPVARTHLAEFAREHNLAVIEDAAHAFPAVSENINVGLGASEAVVFSFYATKTMTTGEGGMLLTTNPDLANHARMMRLHGISRDAFSRYTESGMSAGPAWKYEVLAPGFKYNLTDPAAAIGRVQLTKAIRMRTRREEIAHAYDEAFADLPLQLPPHAPSGDIHARHIYAPHLLDTAPIQRDTLIDKLTNHYRIGASVHFIPLHRHPVWRDTIAPDPTAFPVAEDAFSRCFSLPIFSAMTDEQIDRVITAVRQLCGAHS</sequence>
<gene>
    <name evidence="5" type="primary">arnB_2</name>
    <name evidence="5" type="ORF">SAMEA4475696_02243</name>
</gene>
<dbReference type="OrthoDB" id="9804264at2"/>
<proteinExistence type="inferred from homology"/>
<organism evidence="5 6">
    <name type="scientific">Dermatophilus congolensis</name>
    <dbReference type="NCBI Taxonomy" id="1863"/>
    <lineage>
        <taxon>Bacteria</taxon>
        <taxon>Bacillati</taxon>
        <taxon>Actinomycetota</taxon>
        <taxon>Actinomycetes</taxon>
        <taxon>Micrococcales</taxon>
        <taxon>Dermatophilaceae</taxon>
        <taxon>Dermatophilus</taxon>
    </lineage>
</organism>
<evidence type="ECO:0000313" key="6">
    <source>
        <dbReference type="Proteomes" id="UP000242637"/>
    </source>
</evidence>
<feature type="modified residue" description="N6-(pyridoxal phosphate)lysine" evidence="3">
    <location>
        <position position="214"/>
    </location>
</feature>
<comment type="cofactor">
    <cofactor evidence="1">
        <name>pyridoxal 5'-phosphate</name>
        <dbReference type="ChEBI" id="CHEBI:597326"/>
    </cofactor>
</comment>
<feature type="active site" description="Proton acceptor" evidence="2">
    <location>
        <position position="214"/>
    </location>
</feature>
<dbReference type="Proteomes" id="UP000242637">
    <property type="component" value="Chromosome 1"/>
</dbReference>